<dbReference type="Pfam" id="PF00170">
    <property type="entry name" value="bZIP_1"/>
    <property type="match status" value="1"/>
</dbReference>
<feature type="region of interest" description="Disordered" evidence="6">
    <location>
        <begin position="129"/>
        <end position="151"/>
    </location>
</feature>
<evidence type="ECO:0000313" key="9">
    <source>
        <dbReference type="RefSeq" id="XP_010417044.1"/>
    </source>
</evidence>
<dbReference type="PANTHER" id="PTHR45764:SF79">
    <property type="entry name" value="BZIP TRANSCRIPTION FACTOR-LIKE PROTEIN"/>
    <property type="match status" value="1"/>
</dbReference>
<protein>
    <submittedName>
        <fullName evidence="9">Basic leucine zipper 43-like</fullName>
    </submittedName>
</protein>
<feature type="region of interest" description="Disordered" evidence="6">
    <location>
        <begin position="85"/>
        <end position="105"/>
    </location>
</feature>
<evidence type="ECO:0000259" key="7">
    <source>
        <dbReference type="PROSITE" id="PS50217"/>
    </source>
</evidence>
<reference evidence="9" key="2">
    <citation type="submission" date="2025-08" db="UniProtKB">
        <authorList>
            <consortium name="RefSeq"/>
        </authorList>
    </citation>
    <scope>IDENTIFICATION</scope>
    <source>
        <tissue evidence="9">Leaf</tissue>
    </source>
</reference>
<dbReference type="RefSeq" id="XP_010417044.1">
    <property type="nucleotide sequence ID" value="XM_010418742.2"/>
</dbReference>
<keyword evidence="8" id="KW-1185">Reference proteome</keyword>
<proteinExistence type="predicted"/>
<sequence>MMSTLPAFSFTEPGLVNQISDFQTGFTPWELDCCADLFLSTIHQEPAVPSPCTGESETGSVKINTGFNGFDESCIGSIKTNSGSDDSDIFHGVPSPQSDELNSDNTRTRINATDHNRMKLNRPVLQVSEDRKRKRMESNRESAKRSRMRKQRHIENLKDEANRLGLENRELGNRLRIVLYNIGLISTDNDRLMSEQEILRRRFLEMRQILILRQLQQNPSLIINHHQMI</sequence>
<keyword evidence="4" id="KW-0804">Transcription</keyword>
<accession>A0ABM0SW96</accession>
<dbReference type="CDD" id="cd14702">
    <property type="entry name" value="bZIP_plant_GBF1"/>
    <property type="match status" value="1"/>
</dbReference>
<comment type="subcellular location">
    <subcellularLocation>
        <location evidence="1">Nucleus</location>
    </subcellularLocation>
</comment>
<keyword evidence="3" id="KW-0238">DNA-binding</keyword>
<reference evidence="8" key="1">
    <citation type="journal article" date="2014" name="Nat. Commun.">
        <title>The emerging biofuel crop Camelina sativa retains a highly undifferentiated hexaploid genome structure.</title>
        <authorList>
            <person name="Kagale S."/>
            <person name="Koh C."/>
            <person name="Nixon J."/>
            <person name="Bollina V."/>
            <person name="Clarke W.E."/>
            <person name="Tuteja R."/>
            <person name="Spillane C."/>
            <person name="Robinson S.J."/>
            <person name="Links M.G."/>
            <person name="Clarke C."/>
            <person name="Higgins E.E."/>
            <person name="Huebert T."/>
            <person name="Sharpe A.G."/>
            <person name="Parkin I.A."/>
        </authorList>
    </citation>
    <scope>NUCLEOTIDE SEQUENCE [LARGE SCALE GENOMIC DNA]</scope>
    <source>
        <strain evidence="8">cv. DH55</strain>
    </source>
</reference>
<organism evidence="8 9">
    <name type="scientific">Camelina sativa</name>
    <name type="common">False flax</name>
    <name type="synonym">Myagrum sativum</name>
    <dbReference type="NCBI Taxonomy" id="90675"/>
    <lineage>
        <taxon>Eukaryota</taxon>
        <taxon>Viridiplantae</taxon>
        <taxon>Streptophyta</taxon>
        <taxon>Embryophyta</taxon>
        <taxon>Tracheophyta</taxon>
        <taxon>Spermatophyta</taxon>
        <taxon>Magnoliopsida</taxon>
        <taxon>eudicotyledons</taxon>
        <taxon>Gunneridae</taxon>
        <taxon>Pentapetalae</taxon>
        <taxon>rosids</taxon>
        <taxon>malvids</taxon>
        <taxon>Brassicales</taxon>
        <taxon>Brassicaceae</taxon>
        <taxon>Camelineae</taxon>
        <taxon>Camelina</taxon>
    </lineage>
</organism>
<dbReference type="Proteomes" id="UP000694864">
    <property type="component" value="Chromosome 7"/>
</dbReference>
<dbReference type="PANTHER" id="PTHR45764">
    <property type="entry name" value="BZIP TRANSCRIPTION FACTOR 44"/>
    <property type="match status" value="1"/>
</dbReference>
<dbReference type="Gene3D" id="1.20.5.170">
    <property type="match status" value="1"/>
</dbReference>
<dbReference type="GeneID" id="104702820"/>
<evidence type="ECO:0000256" key="4">
    <source>
        <dbReference type="ARBA" id="ARBA00023163"/>
    </source>
</evidence>
<name>A0ABM0SW96_CAMSA</name>
<evidence type="ECO:0000256" key="3">
    <source>
        <dbReference type="ARBA" id="ARBA00023125"/>
    </source>
</evidence>
<evidence type="ECO:0000256" key="5">
    <source>
        <dbReference type="ARBA" id="ARBA00023242"/>
    </source>
</evidence>
<dbReference type="SUPFAM" id="SSF57959">
    <property type="entry name" value="Leucine zipper domain"/>
    <property type="match status" value="1"/>
</dbReference>
<gene>
    <name evidence="9" type="primary">LOC104702820</name>
</gene>
<dbReference type="SMART" id="SM00338">
    <property type="entry name" value="BRLZ"/>
    <property type="match status" value="1"/>
</dbReference>
<dbReference type="PROSITE" id="PS50217">
    <property type="entry name" value="BZIP"/>
    <property type="match status" value="1"/>
</dbReference>
<dbReference type="PROSITE" id="PS00036">
    <property type="entry name" value="BZIP_BASIC"/>
    <property type="match status" value="1"/>
</dbReference>
<keyword evidence="2" id="KW-0805">Transcription regulation</keyword>
<evidence type="ECO:0000256" key="1">
    <source>
        <dbReference type="ARBA" id="ARBA00004123"/>
    </source>
</evidence>
<feature type="domain" description="BZIP" evidence="7">
    <location>
        <begin position="129"/>
        <end position="175"/>
    </location>
</feature>
<dbReference type="InterPro" id="IPR046347">
    <property type="entry name" value="bZIP_sf"/>
</dbReference>
<dbReference type="InterPro" id="IPR004827">
    <property type="entry name" value="bZIP"/>
</dbReference>
<feature type="compositionally biased region" description="Basic and acidic residues" evidence="6">
    <location>
        <begin position="129"/>
        <end position="144"/>
    </location>
</feature>
<evidence type="ECO:0000256" key="2">
    <source>
        <dbReference type="ARBA" id="ARBA00023015"/>
    </source>
</evidence>
<dbReference type="InterPro" id="IPR045314">
    <property type="entry name" value="bZIP_plant_GBF1"/>
</dbReference>
<keyword evidence="5" id="KW-0539">Nucleus</keyword>
<evidence type="ECO:0000256" key="6">
    <source>
        <dbReference type="SAM" id="MobiDB-lite"/>
    </source>
</evidence>
<evidence type="ECO:0000313" key="8">
    <source>
        <dbReference type="Proteomes" id="UP000694864"/>
    </source>
</evidence>
<feature type="compositionally biased region" description="Polar residues" evidence="6">
    <location>
        <begin position="95"/>
        <end position="105"/>
    </location>
</feature>